<dbReference type="EMBL" id="SPMX01000093">
    <property type="protein sequence ID" value="NMQ07772.1"/>
    <property type="molecule type" value="Genomic_DNA"/>
</dbReference>
<organism evidence="1 2">
    <name type="scientific">Candidatus Accumulibacter contiguus</name>
    <dbReference type="NCBI Taxonomy" id="2954381"/>
    <lineage>
        <taxon>Bacteria</taxon>
        <taxon>Pseudomonadati</taxon>
        <taxon>Pseudomonadota</taxon>
        <taxon>Betaproteobacteria</taxon>
        <taxon>Candidatus Accumulibacter</taxon>
    </lineage>
</organism>
<gene>
    <name evidence="1" type="ORF">E4Q08_22300</name>
</gene>
<dbReference type="RefSeq" id="WP_169072014.1">
    <property type="nucleotide sequence ID" value="NZ_JAZKUC010000001.1"/>
</dbReference>
<sequence length="269" mass="29387">MLNTFETWLAGNLRASLPESTKLVAGPMLPPAAADTPLLNLSVIKLRPLRKAPDNAEDLRDAVQLTQTVTLNGDGLRFDFPLATGTIERLLEIETAPGRLAQRGDDYEPTVHKRTEGEEVTEIEVLTFYRPPAGDFKLLLKVDTPARGYQQRSPCRATIEINAWAAQISQADELLTPAVATALAALADIDRFHLAGCEDPGFTLRLLNPRADLSFLERTQIAGDQRLFRSTARLSLRGEWELTLALGTAFAEGKIGKVIPSVTILCGTD</sequence>
<keyword evidence="2" id="KW-1185">Reference proteome</keyword>
<evidence type="ECO:0000313" key="1">
    <source>
        <dbReference type="EMBL" id="NMQ07772.1"/>
    </source>
</evidence>
<proteinExistence type="predicted"/>
<name>A0ABX1TG17_9PROT</name>
<evidence type="ECO:0000313" key="2">
    <source>
        <dbReference type="Proteomes" id="UP000886469"/>
    </source>
</evidence>
<reference evidence="1" key="1">
    <citation type="submission" date="2019-03" db="EMBL/GenBank/DDBJ databases">
        <title>Metabolic reconstructions from genomes of highly enriched 'Candidatus Accumulibacter' and 'Candidatus Competibacter' bioreactor populations.</title>
        <authorList>
            <person name="Annavajhala M.K."/>
            <person name="Welles L."/>
            <person name="Abbas B."/>
            <person name="Sorokin D."/>
            <person name="Park H."/>
            <person name="Van Loosdrecht M."/>
            <person name="Chandran K."/>
        </authorList>
    </citation>
    <scope>NUCLEOTIDE SEQUENCE</scope>
    <source>
        <strain evidence="1">SBR_L</strain>
    </source>
</reference>
<accession>A0ABX1TG17</accession>
<comment type="caution">
    <text evidence="1">The sequence shown here is derived from an EMBL/GenBank/DDBJ whole genome shotgun (WGS) entry which is preliminary data.</text>
</comment>
<dbReference type="Proteomes" id="UP000886469">
    <property type="component" value="Unassembled WGS sequence"/>
</dbReference>
<protein>
    <submittedName>
        <fullName evidence="1">Uncharacterized protein</fullName>
    </submittedName>
</protein>